<dbReference type="InterPro" id="IPR018727">
    <property type="entry name" value="DUF2267"/>
</dbReference>
<evidence type="ECO:0000313" key="2">
    <source>
        <dbReference type="Proteomes" id="UP000248857"/>
    </source>
</evidence>
<organism evidence="1 2">
    <name type="scientific">Acaryochloris thomasi RCC1774</name>
    <dbReference type="NCBI Taxonomy" id="1764569"/>
    <lineage>
        <taxon>Bacteria</taxon>
        <taxon>Bacillati</taxon>
        <taxon>Cyanobacteriota</taxon>
        <taxon>Cyanophyceae</taxon>
        <taxon>Acaryochloridales</taxon>
        <taxon>Acaryochloridaceae</taxon>
        <taxon>Acaryochloris</taxon>
        <taxon>Acaryochloris thomasi</taxon>
    </lineage>
</organism>
<evidence type="ECO:0000313" key="1">
    <source>
        <dbReference type="EMBL" id="PZD72072.1"/>
    </source>
</evidence>
<evidence type="ECO:0008006" key="3">
    <source>
        <dbReference type="Google" id="ProtNLM"/>
    </source>
</evidence>
<dbReference type="OrthoDB" id="483793at2"/>
<accession>A0A2W1JMG5</accession>
<dbReference type="AlphaFoldDB" id="A0A2W1JMG5"/>
<sequence length="285" mass="31879">MPIALRDDVMYILLEKIGKASGDGKQAVDFQAADFTGRDLTISDFLGHLDYLNQKQYIDADFTGNAYGTQEDVPNAVNIETDKLDFRVANTFGAPDGPLPHLIKFERAELTEKGKEMLERMEQKLPAELMKGPATPIVDRDTAFLEKVVLKGELPDIFEARDITTVVYRTLRDLMTTEAAKAVEADLHNDATRSSNARLPQEIAELWRDSNPLVQWLSSVRPPLKIDADTFLFRIKQEGGIPRGTTSERVITAIFSATKEELPEDRAKQVADCLPGKIKEMWQAA</sequence>
<dbReference type="Proteomes" id="UP000248857">
    <property type="component" value="Unassembled WGS sequence"/>
</dbReference>
<reference evidence="1 2" key="1">
    <citation type="journal article" date="2018" name="Sci. Rep.">
        <title>A novel species of the marine cyanobacterium Acaryochloris with a unique pigment content and lifestyle.</title>
        <authorList>
            <person name="Partensky F."/>
            <person name="Six C."/>
            <person name="Ratin M."/>
            <person name="Garczarek L."/>
            <person name="Vaulot D."/>
            <person name="Probert I."/>
            <person name="Calteau A."/>
            <person name="Gourvil P."/>
            <person name="Marie D."/>
            <person name="Grebert T."/>
            <person name="Bouchier C."/>
            <person name="Le Panse S."/>
            <person name="Gachenot M."/>
            <person name="Rodriguez F."/>
            <person name="Garrido J.L."/>
        </authorList>
    </citation>
    <scope>NUCLEOTIDE SEQUENCE [LARGE SCALE GENOMIC DNA]</scope>
    <source>
        <strain evidence="1 2">RCC1774</strain>
    </source>
</reference>
<name>A0A2W1JMG5_9CYAN</name>
<dbReference type="EMBL" id="PQWO01000012">
    <property type="protein sequence ID" value="PZD72072.1"/>
    <property type="molecule type" value="Genomic_DNA"/>
</dbReference>
<comment type="caution">
    <text evidence="1">The sequence shown here is derived from an EMBL/GenBank/DDBJ whole genome shotgun (WGS) entry which is preliminary data.</text>
</comment>
<proteinExistence type="predicted"/>
<dbReference type="Pfam" id="PF10025">
    <property type="entry name" value="DUF2267"/>
    <property type="match status" value="1"/>
</dbReference>
<dbReference type="RefSeq" id="WP_110987449.1">
    <property type="nucleotide sequence ID" value="NZ_CAWNWM010000012.1"/>
</dbReference>
<keyword evidence="2" id="KW-1185">Reference proteome</keyword>
<protein>
    <recommendedName>
        <fullName evidence="3">DUF2267 domain-containing protein</fullName>
    </recommendedName>
</protein>
<dbReference type="InterPro" id="IPR038282">
    <property type="entry name" value="DUF2267_sf"/>
</dbReference>
<gene>
    <name evidence="1" type="ORF">C1752_04049</name>
</gene>
<dbReference type="Gene3D" id="1.10.490.110">
    <property type="entry name" value="Uncharacterized conserved protein DUF2267"/>
    <property type="match status" value="1"/>
</dbReference>